<dbReference type="OrthoDB" id="3145912at2759"/>
<name>A0A8S0VTQ2_CYCAE</name>
<proteinExistence type="predicted"/>
<reference evidence="1 2" key="1">
    <citation type="submission" date="2020-01" db="EMBL/GenBank/DDBJ databases">
        <authorList>
            <person name="Gupta K D."/>
        </authorList>
    </citation>
    <scope>NUCLEOTIDE SEQUENCE [LARGE SCALE GENOMIC DNA]</scope>
</reference>
<evidence type="ECO:0000313" key="1">
    <source>
        <dbReference type="EMBL" id="CAA7260810.1"/>
    </source>
</evidence>
<dbReference type="EMBL" id="CACVBS010000030">
    <property type="protein sequence ID" value="CAA7260810.1"/>
    <property type="molecule type" value="Genomic_DNA"/>
</dbReference>
<comment type="caution">
    <text evidence="1">The sequence shown here is derived from an EMBL/GenBank/DDBJ whole genome shotgun (WGS) entry which is preliminary data.</text>
</comment>
<keyword evidence="2" id="KW-1185">Reference proteome</keyword>
<organism evidence="1 2">
    <name type="scientific">Cyclocybe aegerita</name>
    <name type="common">Black poplar mushroom</name>
    <name type="synonym">Agrocybe aegerita</name>
    <dbReference type="NCBI Taxonomy" id="1973307"/>
    <lineage>
        <taxon>Eukaryota</taxon>
        <taxon>Fungi</taxon>
        <taxon>Dikarya</taxon>
        <taxon>Basidiomycota</taxon>
        <taxon>Agaricomycotina</taxon>
        <taxon>Agaricomycetes</taxon>
        <taxon>Agaricomycetidae</taxon>
        <taxon>Agaricales</taxon>
        <taxon>Agaricineae</taxon>
        <taxon>Bolbitiaceae</taxon>
        <taxon>Cyclocybe</taxon>
    </lineage>
</organism>
<sequence>MIKEPTPSFSVSLPPELERLIFETVVCQHGRRYAPKLLLISRQVHEWIRPMLYRIIIQFVDHETLPNRNVPPSSSNTRLDSVCPFARHLLVGGPLKEEGICQILEASTNVVDLCIWSEVPLKKFIHYIHRLCPLRLSADLASLDLDDLTGPAFSRVTHLDAVGWKGQPWHIWKNVTLLPRLTHLAVNCPVENEVIVGLLSECQHVELLVVFKAGDDWYDLEVNDPDKFCSIFTDIDDERLVLLEDNPTGSVLQDWESSASGGMNMWTFAESVLFARQHRLFREPSQRWFICAFSLAPHLTDEGLRWYSDL</sequence>
<evidence type="ECO:0000313" key="2">
    <source>
        <dbReference type="Proteomes" id="UP000467700"/>
    </source>
</evidence>
<accession>A0A8S0VTQ2</accession>
<dbReference type="Proteomes" id="UP000467700">
    <property type="component" value="Unassembled WGS sequence"/>
</dbReference>
<gene>
    <name evidence="1" type="ORF">AAE3_LOCUS3057</name>
</gene>
<dbReference type="AlphaFoldDB" id="A0A8S0VTQ2"/>
<protein>
    <submittedName>
        <fullName evidence="1">Uncharacterized protein</fullName>
    </submittedName>
</protein>